<evidence type="ECO:0008006" key="4">
    <source>
        <dbReference type="Google" id="ProtNLM"/>
    </source>
</evidence>
<sequence length="104" mass="11158">MSSRTRHQTTEATVRPVPRFGVFLGLGAVLGIVGAAILTVVGSHDKSPVLDVVYPDGQVFGFVLLWTVPIGIALGGLVALILERVARRHARVVRVEHEHVTDEG</sequence>
<name>A0ABP7MZ15_9MICO</name>
<reference evidence="3" key="1">
    <citation type="journal article" date="2019" name="Int. J. Syst. Evol. Microbiol.">
        <title>The Global Catalogue of Microorganisms (GCM) 10K type strain sequencing project: providing services to taxonomists for standard genome sequencing and annotation.</title>
        <authorList>
            <consortium name="The Broad Institute Genomics Platform"/>
            <consortium name="The Broad Institute Genome Sequencing Center for Infectious Disease"/>
            <person name="Wu L."/>
            <person name="Ma J."/>
        </authorList>
    </citation>
    <scope>NUCLEOTIDE SEQUENCE [LARGE SCALE GENOMIC DNA]</scope>
    <source>
        <strain evidence="3">JCM 17024</strain>
    </source>
</reference>
<keyword evidence="1" id="KW-1133">Transmembrane helix</keyword>
<keyword evidence="1" id="KW-0812">Transmembrane</keyword>
<dbReference type="Proteomes" id="UP001501591">
    <property type="component" value="Unassembled WGS sequence"/>
</dbReference>
<accession>A0ABP7MZ15</accession>
<feature type="transmembrane region" description="Helical" evidence="1">
    <location>
        <begin position="60"/>
        <end position="82"/>
    </location>
</feature>
<protein>
    <recommendedName>
        <fullName evidence="4">Potassium transporter Trk</fullName>
    </recommendedName>
</protein>
<evidence type="ECO:0000313" key="2">
    <source>
        <dbReference type="EMBL" id="GAA3933144.1"/>
    </source>
</evidence>
<dbReference type="RefSeq" id="WP_344818382.1">
    <property type="nucleotide sequence ID" value="NZ_BAABCP010000001.1"/>
</dbReference>
<gene>
    <name evidence="2" type="ORF">GCM10022383_09610</name>
</gene>
<proteinExistence type="predicted"/>
<dbReference type="EMBL" id="BAABCP010000001">
    <property type="protein sequence ID" value="GAA3933144.1"/>
    <property type="molecule type" value="Genomic_DNA"/>
</dbReference>
<keyword evidence="3" id="KW-1185">Reference proteome</keyword>
<organism evidence="2 3">
    <name type="scientific">Microbacterium soli</name>
    <dbReference type="NCBI Taxonomy" id="446075"/>
    <lineage>
        <taxon>Bacteria</taxon>
        <taxon>Bacillati</taxon>
        <taxon>Actinomycetota</taxon>
        <taxon>Actinomycetes</taxon>
        <taxon>Micrococcales</taxon>
        <taxon>Microbacteriaceae</taxon>
        <taxon>Microbacterium</taxon>
    </lineage>
</organism>
<keyword evidence="1" id="KW-0472">Membrane</keyword>
<feature type="transmembrane region" description="Helical" evidence="1">
    <location>
        <begin position="20"/>
        <end position="40"/>
    </location>
</feature>
<evidence type="ECO:0000256" key="1">
    <source>
        <dbReference type="SAM" id="Phobius"/>
    </source>
</evidence>
<evidence type="ECO:0000313" key="3">
    <source>
        <dbReference type="Proteomes" id="UP001501591"/>
    </source>
</evidence>
<comment type="caution">
    <text evidence="2">The sequence shown here is derived from an EMBL/GenBank/DDBJ whole genome shotgun (WGS) entry which is preliminary data.</text>
</comment>